<dbReference type="InterPro" id="IPR004675">
    <property type="entry name" value="AhpD_core"/>
</dbReference>
<feature type="domain" description="Carboxymuconolactone decarboxylase-like" evidence="1">
    <location>
        <begin position="26"/>
        <end position="92"/>
    </location>
</feature>
<gene>
    <name evidence="2" type="ORF">EV201_1346</name>
</gene>
<comment type="caution">
    <text evidence="2">The sequence shown here is derived from an EMBL/GenBank/DDBJ whole genome shotgun (WGS) entry which is preliminary data.</text>
</comment>
<dbReference type="InterPro" id="IPR029032">
    <property type="entry name" value="AhpD-like"/>
</dbReference>
<evidence type="ECO:0000313" key="2">
    <source>
        <dbReference type="EMBL" id="RZT96703.1"/>
    </source>
</evidence>
<proteinExistence type="predicted"/>
<dbReference type="PANTHER" id="PTHR34846">
    <property type="entry name" value="4-CARBOXYMUCONOLACTONE DECARBOXYLASE FAMILY PROTEIN (AFU_ORTHOLOGUE AFUA_6G11590)"/>
    <property type="match status" value="1"/>
</dbReference>
<dbReference type="PANTHER" id="PTHR34846:SF10">
    <property type="entry name" value="CYTOPLASMIC PROTEIN"/>
    <property type="match status" value="1"/>
</dbReference>
<sequence>MERISYQDTPKNMFEKLMVVEDYLNGSPLEMSLLELIRLRTAQLNNCAYCVDMHYKELKHLGESELRLSSLCVWSETPYFSDKERKALELTEILTRDSQSTISDEYFETLLSQFSKEEICYLTIVISHLSTWAKLMKTLKFTPGKYEVKK</sequence>
<name>A0A4Q7VKF9_9BACT</name>
<reference evidence="2 3" key="1">
    <citation type="submission" date="2019-02" db="EMBL/GenBank/DDBJ databases">
        <title>Genomic Encyclopedia of Type Strains, Phase IV (KMG-IV): sequencing the most valuable type-strain genomes for metagenomic binning, comparative biology and taxonomic classification.</title>
        <authorList>
            <person name="Goeker M."/>
        </authorList>
    </citation>
    <scope>NUCLEOTIDE SEQUENCE [LARGE SCALE GENOMIC DNA]</scope>
    <source>
        <strain evidence="2 3">DSM 28825</strain>
    </source>
</reference>
<dbReference type="AlphaFoldDB" id="A0A4Q7VKF9"/>
<keyword evidence="2" id="KW-0560">Oxidoreductase</keyword>
<dbReference type="GO" id="GO:0051920">
    <property type="term" value="F:peroxiredoxin activity"/>
    <property type="evidence" value="ECO:0007669"/>
    <property type="project" value="InterPro"/>
</dbReference>
<dbReference type="Gene3D" id="1.20.1290.10">
    <property type="entry name" value="AhpD-like"/>
    <property type="match status" value="1"/>
</dbReference>
<dbReference type="Pfam" id="PF02627">
    <property type="entry name" value="CMD"/>
    <property type="match status" value="1"/>
</dbReference>
<keyword evidence="2" id="KW-0575">Peroxidase</keyword>
<organism evidence="2 3">
    <name type="scientific">Ancylomarina subtilis</name>
    <dbReference type="NCBI Taxonomy" id="1639035"/>
    <lineage>
        <taxon>Bacteria</taxon>
        <taxon>Pseudomonadati</taxon>
        <taxon>Bacteroidota</taxon>
        <taxon>Bacteroidia</taxon>
        <taxon>Marinilabiliales</taxon>
        <taxon>Marinifilaceae</taxon>
        <taxon>Ancylomarina</taxon>
    </lineage>
</organism>
<dbReference type="OrthoDB" id="9808310at2"/>
<evidence type="ECO:0000259" key="1">
    <source>
        <dbReference type="Pfam" id="PF02627"/>
    </source>
</evidence>
<accession>A0A4Q7VKF9</accession>
<evidence type="ECO:0000313" key="3">
    <source>
        <dbReference type="Proteomes" id="UP000293562"/>
    </source>
</evidence>
<dbReference type="NCBIfam" id="TIGR00778">
    <property type="entry name" value="ahpD_dom"/>
    <property type="match status" value="1"/>
</dbReference>
<protein>
    <submittedName>
        <fullName evidence="2">AhpD family alkylhydroperoxidase</fullName>
    </submittedName>
</protein>
<dbReference type="InterPro" id="IPR003779">
    <property type="entry name" value="CMD-like"/>
</dbReference>
<dbReference type="EMBL" id="SHKN01000001">
    <property type="protein sequence ID" value="RZT96703.1"/>
    <property type="molecule type" value="Genomic_DNA"/>
</dbReference>
<dbReference type="RefSeq" id="WP_130306743.1">
    <property type="nucleotide sequence ID" value="NZ_SHKN01000001.1"/>
</dbReference>
<dbReference type="SUPFAM" id="SSF69118">
    <property type="entry name" value="AhpD-like"/>
    <property type="match status" value="1"/>
</dbReference>
<dbReference type="Proteomes" id="UP000293562">
    <property type="component" value="Unassembled WGS sequence"/>
</dbReference>
<keyword evidence="3" id="KW-1185">Reference proteome</keyword>